<accession>A0ABU1VXB9</accession>
<protein>
    <submittedName>
        <fullName evidence="1">Uncharacterized protein</fullName>
    </submittedName>
</protein>
<dbReference type="EMBL" id="JAVDWR010000002">
    <property type="protein sequence ID" value="MDR7120366.1"/>
    <property type="molecule type" value="Genomic_DNA"/>
</dbReference>
<evidence type="ECO:0000313" key="1">
    <source>
        <dbReference type="EMBL" id="MDR7120366.1"/>
    </source>
</evidence>
<gene>
    <name evidence="1" type="ORF">J2W69_001295</name>
</gene>
<name>A0ABU1VXB9_9GAMM</name>
<proteinExistence type="predicted"/>
<keyword evidence="2" id="KW-1185">Reference proteome</keyword>
<sequence length="520" mass="56971">MGFIRFGLWLLLFSHPLSAGSYWSHIPGFGSVQLTELNQEQHTALATHLKLSQEDATMWLDHLPAQLEAIACSTLDVQSQPLPAYVDAGYQVVSYAGVLRFKADDQTKGTVWWLPWSLLPSLAQIRAELEDLAQQVHQPLLLTEQELKQNDQFILISGSSNQSPSYFALKLNSLHLPELLWSATTAVAGFEELAGAMAQPVLLAEQAQGPGDSPLSILLPNTGATEQKPLFYKVEALTGKVRGRLVAGQKVSDLSGALTVYDQNRDSMSDSLIFSTKAGQVWLAQMEHNQFYNIQLIADLSSLEFSDIQFIRTLYAAVPVGGAGSDFHSRRSQWLLLLGALRQEKSVVVLLKLQEGPPAGSAVLVDRTLPAAPGLAVLTDQDWQQIQQKNGWYSHIAGRLTHPPVVAAGVVYLSLLQQDPTQVCSLEQASSALMALHLHHASSVYRKPLLPLEKAAGALIVKTNAQGGFSLIDQSQQQVLIDNLLEISPDCSHCSKPIQQSSFPRWQLMGTYHSEEGAYE</sequence>
<comment type="caution">
    <text evidence="1">The sequence shown here is derived from an EMBL/GenBank/DDBJ whole genome shotgun (WGS) entry which is preliminary data.</text>
</comment>
<organism evidence="1 2">
    <name type="scientific">Rheinheimera soli</name>
    <dbReference type="NCBI Taxonomy" id="443616"/>
    <lineage>
        <taxon>Bacteria</taxon>
        <taxon>Pseudomonadati</taxon>
        <taxon>Pseudomonadota</taxon>
        <taxon>Gammaproteobacteria</taxon>
        <taxon>Chromatiales</taxon>
        <taxon>Chromatiaceae</taxon>
        <taxon>Rheinheimera</taxon>
    </lineage>
</organism>
<reference evidence="1 2" key="1">
    <citation type="submission" date="2023-07" db="EMBL/GenBank/DDBJ databases">
        <title>Sorghum-associated microbial communities from plants grown in Nebraska, USA.</title>
        <authorList>
            <person name="Schachtman D."/>
        </authorList>
    </citation>
    <scope>NUCLEOTIDE SEQUENCE [LARGE SCALE GENOMIC DNA]</scope>
    <source>
        <strain evidence="1 2">4138</strain>
    </source>
</reference>
<evidence type="ECO:0000313" key="2">
    <source>
        <dbReference type="Proteomes" id="UP001257909"/>
    </source>
</evidence>
<dbReference type="Proteomes" id="UP001257909">
    <property type="component" value="Unassembled WGS sequence"/>
</dbReference>
<dbReference type="RefSeq" id="WP_310275735.1">
    <property type="nucleotide sequence ID" value="NZ_JAVDWR010000002.1"/>
</dbReference>